<name>A0ABP6C574_9ACTN</name>
<reference evidence="4" key="1">
    <citation type="journal article" date="2019" name="Int. J. Syst. Evol. Microbiol.">
        <title>The Global Catalogue of Microorganisms (GCM) 10K type strain sequencing project: providing services to taxonomists for standard genome sequencing and annotation.</title>
        <authorList>
            <consortium name="The Broad Institute Genomics Platform"/>
            <consortium name="The Broad Institute Genome Sequencing Center for Infectious Disease"/>
            <person name="Wu L."/>
            <person name="Ma J."/>
        </authorList>
    </citation>
    <scope>NUCLEOTIDE SEQUENCE [LARGE SCALE GENOMIC DNA]</scope>
    <source>
        <strain evidence="4">JCM 16373</strain>
    </source>
</reference>
<dbReference type="PANTHER" id="PTHR36222">
    <property type="entry name" value="SERINE PROTEASE INHIBITOR RV3364C"/>
    <property type="match status" value="1"/>
</dbReference>
<evidence type="ECO:0000256" key="1">
    <source>
        <dbReference type="SAM" id="MobiDB-lite"/>
    </source>
</evidence>
<sequence>MNAPATRTASSSEARNLRWLLDSLVEEVPGVRSVAVVSSDGLLLLASDPTLGTEYGDVGMGQSPARSAAKASAPASGSDPAPASAASAASAPSPVTPPGPDEAASKEKAPTRPAGDGQAEADGGPKGSSADLATIVSGLGSLTLGAAKLIDAGEVRQTVVSMEEGSLFVMTIGDGSLLGVHATPDCDMSVIGYHMALFVGRAGHVLTPELRSELRESMELEQ</sequence>
<dbReference type="Pfam" id="PF03259">
    <property type="entry name" value="Robl_LC7"/>
    <property type="match status" value="1"/>
</dbReference>
<dbReference type="InterPro" id="IPR004942">
    <property type="entry name" value="Roadblock/LAMTOR2_dom"/>
</dbReference>
<evidence type="ECO:0000259" key="2">
    <source>
        <dbReference type="SMART" id="SM00960"/>
    </source>
</evidence>
<dbReference type="PANTHER" id="PTHR36222:SF1">
    <property type="entry name" value="SERINE PROTEASE INHIBITOR RV3364C"/>
    <property type="match status" value="1"/>
</dbReference>
<dbReference type="RefSeq" id="WP_425575919.1">
    <property type="nucleotide sequence ID" value="NZ_BAAARJ010000004.1"/>
</dbReference>
<gene>
    <name evidence="3" type="ORF">GCM10009863_15410</name>
</gene>
<dbReference type="Proteomes" id="UP001501447">
    <property type="component" value="Unassembled WGS sequence"/>
</dbReference>
<dbReference type="EMBL" id="BAAARJ010000004">
    <property type="protein sequence ID" value="GAA2602881.1"/>
    <property type="molecule type" value="Genomic_DNA"/>
</dbReference>
<dbReference type="SMART" id="SM00960">
    <property type="entry name" value="Robl_LC7"/>
    <property type="match status" value="1"/>
</dbReference>
<feature type="region of interest" description="Disordered" evidence="1">
    <location>
        <begin position="55"/>
        <end position="129"/>
    </location>
</feature>
<dbReference type="Gene3D" id="3.30.450.30">
    <property type="entry name" value="Dynein light chain 2a, cytoplasmic"/>
    <property type="match status" value="2"/>
</dbReference>
<proteinExistence type="predicted"/>
<evidence type="ECO:0000313" key="4">
    <source>
        <dbReference type="Proteomes" id="UP001501447"/>
    </source>
</evidence>
<comment type="caution">
    <text evidence="3">The sequence shown here is derived from an EMBL/GenBank/DDBJ whole genome shotgun (WGS) entry which is preliminary data.</text>
</comment>
<feature type="compositionally biased region" description="Low complexity" evidence="1">
    <location>
        <begin position="63"/>
        <end position="93"/>
    </location>
</feature>
<organism evidence="3 4">
    <name type="scientific">Streptomyces axinellae</name>
    <dbReference type="NCBI Taxonomy" id="552788"/>
    <lineage>
        <taxon>Bacteria</taxon>
        <taxon>Bacillati</taxon>
        <taxon>Actinomycetota</taxon>
        <taxon>Actinomycetes</taxon>
        <taxon>Kitasatosporales</taxon>
        <taxon>Streptomycetaceae</taxon>
        <taxon>Streptomyces</taxon>
    </lineage>
</organism>
<dbReference type="InterPro" id="IPR053141">
    <property type="entry name" value="Mycobact_SerProt_Inhib_Rv3364c"/>
</dbReference>
<feature type="domain" description="Roadblock/LAMTOR2" evidence="2">
    <location>
        <begin position="18"/>
        <end position="182"/>
    </location>
</feature>
<keyword evidence="4" id="KW-1185">Reference proteome</keyword>
<evidence type="ECO:0000313" key="3">
    <source>
        <dbReference type="EMBL" id="GAA2602881.1"/>
    </source>
</evidence>
<protein>
    <submittedName>
        <fullName evidence="3">Roadblock/LC7 domain-containing protein</fullName>
    </submittedName>
</protein>
<accession>A0ABP6C574</accession>
<dbReference type="SUPFAM" id="SSF103196">
    <property type="entry name" value="Roadblock/LC7 domain"/>
    <property type="match status" value="2"/>
</dbReference>